<organism evidence="1">
    <name type="scientific">Anguilla anguilla</name>
    <name type="common">European freshwater eel</name>
    <name type="synonym">Muraena anguilla</name>
    <dbReference type="NCBI Taxonomy" id="7936"/>
    <lineage>
        <taxon>Eukaryota</taxon>
        <taxon>Metazoa</taxon>
        <taxon>Chordata</taxon>
        <taxon>Craniata</taxon>
        <taxon>Vertebrata</taxon>
        <taxon>Euteleostomi</taxon>
        <taxon>Actinopterygii</taxon>
        <taxon>Neopterygii</taxon>
        <taxon>Teleostei</taxon>
        <taxon>Anguilliformes</taxon>
        <taxon>Anguillidae</taxon>
        <taxon>Anguilla</taxon>
    </lineage>
</organism>
<name>A0A0E9R1P2_ANGAN</name>
<reference evidence="1" key="1">
    <citation type="submission" date="2014-11" db="EMBL/GenBank/DDBJ databases">
        <authorList>
            <person name="Amaro Gonzalez C."/>
        </authorList>
    </citation>
    <scope>NUCLEOTIDE SEQUENCE</scope>
</reference>
<protein>
    <submittedName>
        <fullName evidence="1">Uncharacterized protein</fullName>
    </submittedName>
</protein>
<proteinExistence type="predicted"/>
<evidence type="ECO:0000313" key="1">
    <source>
        <dbReference type="EMBL" id="JAH22682.1"/>
    </source>
</evidence>
<sequence length="29" mass="3147">MSFSHRTALINRDCPPCGASERTSLIGLL</sequence>
<dbReference type="AlphaFoldDB" id="A0A0E9R1P2"/>
<reference evidence="1" key="2">
    <citation type="journal article" date="2015" name="Fish Shellfish Immunol.">
        <title>Early steps in the European eel (Anguilla anguilla)-Vibrio vulnificus interaction in the gills: Role of the RtxA13 toxin.</title>
        <authorList>
            <person name="Callol A."/>
            <person name="Pajuelo D."/>
            <person name="Ebbesson L."/>
            <person name="Teles M."/>
            <person name="MacKenzie S."/>
            <person name="Amaro C."/>
        </authorList>
    </citation>
    <scope>NUCLEOTIDE SEQUENCE</scope>
</reference>
<dbReference type="EMBL" id="GBXM01085895">
    <property type="protein sequence ID" value="JAH22682.1"/>
    <property type="molecule type" value="Transcribed_RNA"/>
</dbReference>
<accession>A0A0E9R1P2</accession>